<dbReference type="Pfam" id="PF05236">
    <property type="entry name" value="TAF4"/>
    <property type="match status" value="1"/>
</dbReference>
<feature type="compositionally biased region" description="Low complexity" evidence="6">
    <location>
        <begin position="1001"/>
        <end position="1022"/>
    </location>
</feature>
<name>A0AAD9NYL9_RIDPI</name>
<evidence type="ECO:0000256" key="4">
    <source>
        <dbReference type="ARBA" id="ARBA00023163"/>
    </source>
</evidence>
<dbReference type="InterPro" id="IPR009072">
    <property type="entry name" value="Histone-fold"/>
</dbReference>
<dbReference type="AlphaFoldDB" id="A0AAD9NYL9"/>
<dbReference type="PANTHER" id="PTHR15138:SF14">
    <property type="entry name" value="TRANSCRIPTION INITIATION FACTOR TFIID SUBUNIT 4"/>
    <property type="match status" value="1"/>
</dbReference>
<evidence type="ECO:0000256" key="3">
    <source>
        <dbReference type="ARBA" id="ARBA00023015"/>
    </source>
</evidence>
<accession>A0AAD9NYL9</accession>
<keyword evidence="3" id="KW-0805">Transcription regulation</keyword>
<protein>
    <recommendedName>
        <fullName evidence="7">TAFH domain-containing protein</fullName>
    </recommendedName>
</protein>
<gene>
    <name evidence="8" type="ORF">NP493_250g04046</name>
</gene>
<evidence type="ECO:0000259" key="7">
    <source>
        <dbReference type="PROSITE" id="PS51119"/>
    </source>
</evidence>
<feature type="compositionally biased region" description="Polar residues" evidence="6">
    <location>
        <begin position="61"/>
        <end position="82"/>
    </location>
</feature>
<dbReference type="InterPro" id="IPR007900">
    <property type="entry name" value="TAF4_C"/>
</dbReference>
<keyword evidence="4" id="KW-0804">Transcription</keyword>
<dbReference type="GO" id="GO:0003677">
    <property type="term" value="F:DNA binding"/>
    <property type="evidence" value="ECO:0007669"/>
    <property type="project" value="TreeGrafter"/>
</dbReference>
<dbReference type="Gene3D" id="1.20.120.1110">
    <property type="entry name" value="TAFH/NHR1 domain"/>
    <property type="match status" value="1"/>
</dbReference>
<feature type="domain" description="TAFH" evidence="7">
    <location>
        <begin position="615"/>
        <end position="710"/>
    </location>
</feature>
<dbReference type="PROSITE" id="PS51119">
    <property type="entry name" value="TAFH"/>
    <property type="match status" value="1"/>
</dbReference>
<dbReference type="EMBL" id="JAODUO010000250">
    <property type="protein sequence ID" value="KAK2184861.1"/>
    <property type="molecule type" value="Genomic_DNA"/>
</dbReference>
<dbReference type="InterPro" id="IPR037249">
    <property type="entry name" value="TAFH/NHR1_dom_sf"/>
</dbReference>
<dbReference type="InterPro" id="IPR045144">
    <property type="entry name" value="TAF4"/>
</dbReference>
<organism evidence="8 9">
    <name type="scientific">Ridgeia piscesae</name>
    <name type="common">Tubeworm</name>
    <dbReference type="NCBI Taxonomy" id="27915"/>
    <lineage>
        <taxon>Eukaryota</taxon>
        <taxon>Metazoa</taxon>
        <taxon>Spiralia</taxon>
        <taxon>Lophotrochozoa</taxon>
        <taxon>Annelida</taxon>
        <taxon>Polychaeta</taxon>
        <taxon>Sedentaria</taxon>
        <taxon>Canalipalpata</taxon>
        <taxon>Sabellida</taxon>
        <taxon>Siboglinidae</taxon>
        <taxon>Ridgeia</taxon>
    </lineage>
</organism>
<proteinExistence type="inferred from homology"/>
<dbReference type="SMART" id="SM00549">
    <property type="entry name" value="TAFH"/>
    <property type="match status" value="1"/>
</dbReference>
<dbReference type="Pfam" id="PF07531">
    <property type="entry name" value="TAFH"/>
    <property type="match status" value="1"/>
</dbReference>
<dbReference type="CDD" id="cd08045">
    <property type="entry name" value="HFD_TAF4"/>
    <property type="match status" value="1"/>
</dbReference>
<dbReference type="GO" id="GO:0005669">
    <property type="term" value="C:transcription factor TFIID complex"/>
    <property type="evidence" value="ECO:0007669"/>
    <property type="project" value="InterPro"/>
</dbReference>
<keyword evidence="9" id="KW-1185">Reference proteome</keyword>
<evidence type="ECO:0000256" key="2">
    <source>
        <dbReference type="ARBA" id="ARBA00006178"/>
    </source>
</evidence>
<feature type="region of interest" description="Disordered" evidence="6">
    <location>
        <begin position="61"/>
        <end position="94"/>
    </location>
</feature>
<dbReference type="PANTHER" id="PTHR15138">
    <property type="entry name" value="TRANSCRIPTION INITIATION FACTOR TFIID SUBUNIT 4"/>
    <property type="match status" value="1"/>
</dbReference>
<dbReference type="GO" id="GO:0016251">
    <property type="term" value="F:RNA polymerase II general transcription initiation factor activity"/>
    <property type="evidence" value="ECO:0007669"/>
    <property type="project" value="TreeGrafter"/>
</dbReference>
<sequence>MARRIKTFPASSSRNACAIQFANLRAGKMAAANPLEEILNSEVDESAISALVGSLESQLASPTPKAATQQHLTTSLHSNHNCGEQAGAPLSNAQENRISTVVVGPNTTTLDHKTVLSTTSNASMPPQSTNGSDELVGHPAQLIGINSIVTPGSAAALSRFANVNTRGITPGTLSQAASAAPHSNVHRSVVCDTGPISVPGGIPKHAVVTIGSTNTGTVTFHPPNSSHVTHHINAASPDGHSIDIVSHTNMTSTPNHSSGVMNSIPGNAMFNLANVAAEQKPLMLPESPANDSKQQAATASRMTVREQIEKQQRDTNKRQHVVVNILNANNAQKNPQTTQKHDMPAQPRFVTQTMSAVPQMHLATSLPTATTVSTSVITITRPVSTPQTVTIVRHPSSSPSAPHQQNIQIVNMNNTNAPRMAVSSQKTLAPRLVPTTSIRIATPTPPVQPTPVQIRAPGTVLVRGAQHNTITLPPGFQLPPGAVIVKNEAGQYMVVSGPQPQVQQPQIPHIQQQTSTSAILPQQYKFNTVRPVTSVTQPVSGGAMHQVLTMSQPMPSTLQPLCVRPGTTSTGARAPVAIATTPVNVPLVRPNVAASPQTITSLPAAAVAGPAQPQLENVRKCKNFLTTLIKLAASQPFDTVKNVKNLVQALIDGTVEPDQFTAKLQVELKSSPQPYLIPFLKKSLPLLRQSMCLQKIHIEGVRPPPPGTLAGGIVAQTGIQQQFTLAMTQPHSKVGTSKQLTPQAIQAIMQQQRQQMPVGKQVANKALLSQSIRQPITSQARTGFAASSAAGSSTYREKRKFESLKEDDDINDVATMGGVNLSEETQNILATNSELMAGQLRSCHDENFLHSVPLRSKINAIAKKHGLDDVPSQVVSLISHATQERLRNIVEKLANIAEHRLEIYKANSRYEVMGEVRPQLKFLEELDRLEKKRHEEAEREVLLRAARSRAKHEDPEQAKLKEKAKALQAAEMEEVRQREANMTALAAIGPRKKRKLEAPDTPGSSASGSTGTSGDLGGTTRSVLHRPRIKRVNLRDLLFVLEQEREMNKSSFLYKSFLK</sequence>
<dbReference type="Proteomes" id="UP001209878">
    <property type="component" value="Unassembled WGS sequence"/>
</dbReference>
<evidence type="ECO:0000256" key="6">
    <source>
        <dbReference type="SAM" id="MobiDB-lite"/>
    </source>
</evidence>
<dbReference type="GO" id="GO:0006367">
    <property type="term" value="P:transcription initiation at RNA polymerase II promoter"/>
    <property type="evidence" value="ECO:0007669"/>
    <property type="project" value="TreeGrafter"/>
</dbReference>
<reference evidence="8" key="1">
    <citation type="journal article" date="2023" name="Mol. Biol. Evol.">
        <title>Third-Generation Sequencing Reveals the Adaptive Role of the Epigenome in Three Deep-Sea Polychaetes.</title>
        <authorList>
            <person name="Perez M."/>
            <person name="Aroh O."/>
            <person name="Sun Y."/>
            <person name="Lan Y."/>
            <person name="Juniper S.K."/>
            <person name="Young C.R."/>
            <person name="Angers B."/>
            <person name="Qian P.Y."/>
        </authorList>
    </citation>
    <scope>NUCLEOTIDE SEQUENCE</scope>
    <source>
        <strain evidence="8">R07B-5</strain>
    </source>
</reference>
<dbReference type="InterPro" id="IPR003894">
    <property type="entry name" value="TAFH_NHR1"/>
</dbReference>
<evidence type="ECO:0000313" key="9">
    <source>
        <dbReference type="Proteomes" id="UP001209878"/>
    </source>
</evidence>
<keyword evidence="5" id="KW-0539">Nucleus</keyword>
<comment type="subcellular location">
    <subcellularLocation>
        <location evidence="1">Nucleus</location>
    </subcellularLocation>
</comment>
<dbReference type="Gene3D" id="1.10.20.10">
    <property type="entry name" value="Histone, subunit A"/>
    <property type="match status" value="1"/>
</dbReference>
<dbReference type="SUPFAM" id="SSF158553">
    <property type="entry name" value="TAFH domain-like"/>
    <property type="match status" value="1"/>
</dbReference>
<evidence type="ECO:0000256" key="1">
    <source>
        <dbReference type="ARBA" id="ARBA00004123"/>
    </source>
</evidence>
<comment type="caution">
    <text evidence="8">The sequence shown here is derived from an EMBL/GenBank/DDBJ whole genome shotgun (WGS) entry which is preliminary data.</text>
</comment>
<comment type="similarity">
    <text evidence="2">Belongs to the TAF4 family.</text>
</comment>
<dbReference type="FunFam" id="1.10.20.10:FF:000015">
    <property type="entry name" value="Transcription initiation factor TFIID subunit 4B"/>
    <property type="match status" value="1"/>
</dbReference>
<feature type="region of interest" description="Disordered" evidence="6">
    <location>
        <begin position="779"/>
        <end position="800"/>
    </location>
</feature>
<evidence type="ECO:0000256" key="5">
    <source>
        <dbReference type="ARBA" id="ARBA00023242"/>
    </source>
</evidence>
<dbReference type="GO" id="GO:0046982">
    <property type="term" value="F:protein heterodimerization activity"/>
    <property type="evidence" value="ECO:0007669"/>
    <property type="project" value="InterPro"/>
</dbReference>
<dbReference type="SUPFAM" id="SSF47113">
    <property type="entry name" value="Histone-fold"/>
    <property type="match status" value="1"/>
</dbReference>
<feature type="region of interest" description="Disordered" evidence="6">
    <location>
        <begin position="989"/>
        <end position="1022"/>
    </location>
</feature>
<evidence type="ECO:0000313" key="8">
    <source>
        <dbReference type="EMBL" id="KAK2184861.1"/>
    </source>
</evidence>